<feature type="chain" id="PRO_5043743944" evidence="2">
    <location>
        <begin position="21"/>
        <end position="223"/>
    </location>
</feature>
<reference evidence="3 4" key="1">
    <citation type="submission" date="2023-03" db="EMBL/GenBank/DDBJ databases">
        <title>Genome insight into feeding habits of ladybird beetles.</title>
        <authorList>
            <person name="Li H.-S."/>
            <person name="Huang Y.-H."/>
            <person name="Pang H."/>
        </authorList>
    </citation>
    <scope>NUCLEOTIDE SEQUENCE [LARGE SCALE GENOMIC DNA]</scope>
    <source>
        <strain evidence="3">SYSU_2023b</strain>
        <tissue evidence="3">Whole body</tissue>
    </source>
</reference>
<accession>A0AAW1U0D7</accession>
<evidence type="ECO:0000313" key="4">
    <source>
        <dbReference type="Proteomes" id="UP001431783"/>
    </source>
</evidence>
<proteinExistence type="predicted"/>
<evidence type="ECO:0000313" key="3">
    <source>
        <dbReference type="EMBL" id="KAK9873812.1"/>
    </source>
</evidence>
<sequence length="223" mass="25506">MSKLTLLYILVSIHMYQILAFIENKKHGGHNLFHGLKEDRVKQKEIIEKLETQEKHECTHIHGEHKHEIVEKLGMGLASGNRNNIFSNFDAEPKKSSIYLQPESRGLQYMMNTGDYNPFSVHYIGRRSLSSEFVSEPHNKSKKKCDGLHLFCVLRKSRQIPLEPGNVIPGSRGQSILLGVPHGTVSDVTSSTPRASRPNIHISIPHGSFRNEQHERTEETYRY</sequence>
<keyword evidence="4" id="KW-1185">Reference proteome</keyword>
<protein>
    <submittedName>
        <fullName evidence="3">Uncharacterized protein</fullName>
    </submittedName>
</protein>
<feature type="region of interest" description="Disordered" evidence="1">
    <location>
        <begin position="184"/>
        <end position="223"/>
    </location>
</feature>
<organism evidence="3 4">
    <name type="scientific">Henosepilachna vigintioctopunctata</name>
    <dbReference type="NCBI Taxonomy" id="420089"/>
    <lineage>
        <taxon>Eukaryota</taxon>
        <taxon>Metazoa</taxon>
        <taxon>Ecdysozoa</taxon>
        <taxon>Arthropoda</taxon>
        <taxon>Hexapoda</taxon>
        <taxon>Insecta</taxon>
        <taxon>Pterygota</taxon>
        <taxon>Neoptera</taxon>
        <taxon>Endopterygota</taxon>
        <taxon>Coleoptera</taxon>
        <taxon>Polyphaga</taxon>
        <taxon>Cucujiformia</taxon>
        <taxon>Coccinelloidea</taxon>
        <taxon>Coccinellidae</taxon>
        <taxon>Epilachninae</taxon>
        <taxon>Epilachnini</taxon>
        <taxon>Henosepilachna</taxon>
    </lineage>
</organism>
<keyword evidence="2" id="KW-0732">Signal</keyword>
<comment type="caution">
    <text evidence="3">The sequence shown here is derived from an EMBL/GenBank/DDBJ whole genome shotgun (WGS) entry which is preliminary data.</text>
</comment>
<feature type="signal peptide" evidence="2">
    <location>
        <begin position="1"/>
        <end position="20"/>
    </location>
</feature>
<dbReference type="AlphaFoldDB" id="A0AAW1U0D7"/>
<evidence type="ECO:0000256" key="1">
    <source>
        <dbReference type="SAM" id="MobiDB-lite"/>
    </source>
</evidence>
<dbReference type="EMBL" id="JARQZJ010000031">
    <property type="protein sequence ID" value="KAK9873812.1"/>
    <property type="molecule type" value="Genomic_DNA"/>
</dbReference>
<evidence type="ECO:0000256" key="2">
    <source>
        <dbReference type="SAM" id="SignalP"/>
    </source>
</evidence>
<dbReference type="Proteomes" id="UP001431783">
    <property type="component" value="Unassembled WGS sequence"/>
</dbReference>
<feature type="compositionally biased region" description="Basic and acidic residues" evidence="1">
    <location>
        <begin position="209"/>
        <end position="223"/>
    </location>
</feature>
<gene>
    <name evidence="3" type="ORF">WA026_002170</name>
</gene>
<name>A0AAW1U0D7_9CUCU</name>